<evidence type="ECO:0000256" key="3">
    <source>
        <dbReference type="ARBA" id="ARBA00022801"/>
    </source>
</evidence>
<dbReference type="EMBL" id="JACQAY010000206">
    <property type="protein sequence ID" value="MBI3539895.1"/>
    <property type="molecule type" value="Genomic_DNA"/>
</dbReference>
<dbReference type="CDD" id="cd07023">
    <property type="entry name" value="S49_Sppa_N_C"/>
    <property type="match status" value="1"/>
</dbReference>
<dbReference type="Proteomes" id="UP000807850">
    <property type="component" value="Unassembled WGS sequence"/>
</dbReference>
<evidence type="ECO:0000256" key="4">
    <source>
        <dbReference type="ARBA" id="ARBA00022825"/>
    </source>
</evidence>
<evidence type="ECO:0000313" key="7">
    <source>
        <dbReference type="Proteomes" id="UP000807850"/>
    </source>
</evidence>
<keyword evidence="4" id="KW-0720">Serine protease</keyword>
<feature type="domain" description="Peptidase S49" evidence="5">
    <location>
        <begin position="591"/>
        <end position="741"/>
    </location>
</feature>
<dbReference type="CDD" id="cd07018">
    <property type="entry name" value="S49_SppA_67K_type"/>
    <property type="match status" value="1"/>
</dbReference>
<dbReference type="GO" id="GO:0008236">
    <property type="term" value="F:serine-type peptidase activity"/>
    <property type="evidence" value="ECO:0007669"/>
    <property type="project" value="UniProtKB-KW"/>
</dbReference>
<dbReference type="Pfam" id="PF01343">
    <property type="entry name" value="Peptidase_S49"/>
    <property type="match status" value="2"/>
</dbReference>
<dbReference type="GO" id="GO:0006508">
    <property type="term" value="P:proteolysis"/>
    <property type="evidence" value="ECO:0007669"/>
    <property type="project" value="UniProtKB-KW"/>
</dbReference>
<dbReference type="AlphaFoldDB" id="A0A9D6L927"/>
<sequence length="794" mass="85235">MAAWLACAALPVAAGTDAPLLSGHESVAAGDDATGFLINPAAGGLRYPDELLLTLTDFEPSGRLYRGAWVRQSIGLSTSIVEGGVRTYGVTFHGGTESMRAGLGITTLRAPANGGHTTDYAFGLLAHPRPWFAWGAVADHLTRPSVLGVRFDRDYRLGVAVRPLAILTHASEARAAMLTLSADVADDEHAPLKASRLRFGAEIEPVPGLLLRGSLEDHGGFRLGIGLLGVHMGYHGSRAWGGDDRILATTHAVSLHSGEDRTVLAAGERRIAVVPLAGVLGDDAIGGFSILDGGERTEPVRPIHETLERALRDPRTRGVLLELGGVTNMAQLEELRPRIARLREAGKPVVAYLEAGGGRGDLYLASACDRVFATDEALFEGLGLRAERRYYRGLLAEWGVRVDRSSYGRYKSAYRNFSADSTSPADREAIERSLDVSQELFVSAVAADRRMDRARLLAILDGRHWSSADLEAAGLIDSVGYREQALATLGAMTGLGARPPTVDLSRAPAARRAWATPSPIAVVYAAGAIDVGESGGDLLMGPYMGSATVTAQLERAFRRPDVRAVVLRVESPGGSGLASNLIDHAVQRLKRETRKPLIVSMGSVAASGGYYIAAHGDAIFADRYTRTGSIGVLTIKPSFEGWYAKHGVREDDFERGRYMRGTSFARDWDAEIQAHADSSIFDYYRGFVAKVAEGRGLAWAAVDSVAQGRVWMGEDARDRRLVDAIGGLEAAVAEARRRARVPEGETIRLAEYRRPQGGLLARLIGRTMSGVWARTFHLPAPGGIYYLSDEAIAD</sequence>
<dbReference type="InterPro" id="IPR029045">
    <property type="entry name" value="ClpP/crotonase-like_dom_sf"/>
</dbReference>
<gene>
    <name evidence="6" type="ORF">HY076_06450</name>
</gene>
<keyword evidence="3" id="KW-0378">Hydrolase</keyword>
<reference evidence="6" key="1">
    <citation type="submission" date="2020-07" db="EMBL/GenBank/DDBJ databases">
        <title>Huge and variable diversity of episymbiotic CPR bacteria and DPANN archaea in groundwater ecosystems.</title>
        <authorList>
            <person name="He C.Y."/>
            <person name="Keren R."/>
            <person name="Whittaker M."/>
            <person name="Farag I.F."/>
            <person name="Doudna J."/>
            <person name="Cate J.H.D."/>
            <person name="Banfield J.F."/>
        </authorList>
    </citation>
    <scope>NUCLEOTIDE SEQUENCE</scope>
    <source>
        <strain evidence="6">NC_groundwater_928_Pr1_S-0.2um_72_17</strain>
    </source>
</reference>
<dbReference type="SUPFAM" id="SSF52096">
    <property type="entry name" value="ClpP/crotonase"/>
    <property type="match status" value="2"/>
</dbReference>
<name>A0A9D6L927_UNCEI</name>
<dbReference type="InterPro" id="IPR047217">
    <property type="entry name" value="S49_SppA_67K_type_N"/>
</dbReference>
<dbReference type="Gene3D" id="6.20.330.10">
    <property type="match status" value="2"/>
</dbReference>
<keyword evidence="2" id="KW-0645">Protease</keyword>
<proteinExistence type="inferred from homology"/>
<dbReference type="PANTHER" id="PTHR33209">
    <property type="entry name" value="PROTEASE 4"/>
    <property type="match status" value="1"/>
</dbReference>
<dbReference type="InterPro" id="IPR002142">
    <property type="entry name" value="Peptidase_S49"/>
</dbReference>
<comment type="caution">
    <text evidence="6">The sequence shown here is derived from an EMBL/GenBank/DDBJ whole genome shotgun (WGS) entry which is preliminary data.</text>
</comment>
<dbReference type="PANTHER" id="PTHR33209:SF1">
    <property type="entry name" value="PEPTIDASE S49 DOMAIN-CONTAINING PROTEIN"/>
    <property type="match status" value="1"/>
</dbReference>
<dbReference type="Gene3D" id="3.90.226.10">
    <property type="entry name" value="2-enoyl-CoA Hydratase, Chain A, domain 1"/>
    <property type="match status" value="2"/>
</dbReference>
<evidence type="ECO:0000313" key="6">
    <source>
        <dbReference type="EMBL" id="MBI3539895.1"/>
    </source>
</evidence>
<evidence type="ECO:0000256" key="2">
    <source>
        <dbReference type="ARBA" id="ARBA00022670"/>
    </source>
</evidence>
<feature type="domain" description="Peptidase S49" evidence="5">
    <location>
        <begin position="342"/>
        <end position="489"/>
    </location>
</feature>
<accession>A0A9D6L927</accession>
<dbReference type="InterPro" id="IPR047272">
    <property type="entry name" value="S49_SppA_C"/>
</dbReference>
<evidence type="ECO:0000259" key="5">
    <source>
        <dbReference type="Pfam" id="PF01343"/>
    </source>
</evidence>
<organism evidence="6 7">
    <name type="scientific">Eiseniibacteriota bacterium</name>
    <dbReference type="NCBI Taxonomy" id="2212470"/>
    <lineage>
        <taxon>Bacteria</taxon>
        <taxon>Candidatus Eiseniibacteriota</taxon>
    </lineage>
</organism>
<evidence type="ECO:0000256" key="1">
    <source>
        <dbReference type="ARBA" id="ARBA00008683"/>
    </source>
</evidence>
<protein>
    <submittedName>
        <fullName evidence="6">S49 family peptidase</fullName>
    </submittedName>
</protein>
<comment type="similarity">
    <text evidence="1">Belongs to the peptidase S49 family.</text>
</comment>